<evidence type="ECO:0000256" key="3">
    <source>
        <dbReference type="ARBA" id="ARBA00012756"/>
    </source>
</evidence>
<evidence type="ECO:0000313" key="12">
    <source>
        <dbReference type="Proteomes" id="UP001303760"/>
    </source>
</evidence>
<dbReference type="InterPro" id="IPR018954">
    <property type="entry name" value="Betagal_dom2"/>
</dbReference>
<dbReference type="AlphaFoldDB" id="A0AAN7C3W1"/>
<comment type="caution">
    <text evidence="11">The sequence shown here is derived from an EMBL/GenBank/DDBJ whole genome shotgun (WGS) entry which is preliminary data.</text>
</comment>
<feature type="signal peptide" evidence="9">
    <location>
        <begin position="1"/>
        <end position="31"/>
    </location>
</feature>
<keyword evidence="5 11" id="KW-0378">Hydrolase</keyword>
<dbReference type="SUPFAM" id="SSF51445">
    <property type="entry name" value="(Trans)glycosidases"/>
    <property type="match status" value="1"/>
</dbReference>
<evidence type="ECO:0000256" key="8">
    <source>
        <dbReference type="RuleBase" id="RU003679"/>
    </source>
</evidence>
<evidence type="ECO:0000256" key="6">
    <source>
        <dbReference type="ARBA" id="ARBA00023180"/>
    </source>
</evidence>
<dbReference type="EMBL" id="MU860358">
    <property type="protein sequence ID" value="KAK4234521.1"/>
    <property type="molecule type" value="Genomic_DNA"/>
</dbReference>
<dbReference type="Pfam" id="PF13364">
    <property type="entry name" value="BetaGal_ABD2"/>
    <property type="match status" value="2"/>
</dbReference>
<comment type="catalytic activity">
    <reaction evidence="1">
        <text>Hydrolysis of terminal non-reducing beta-D-galactose residues in beta-D-galactosides.</text>
        <dbReference type="EC" id="3.2.1.23"/>
    </reaction>
</comment>
<dbReference type="SMART" id="SM01029">
    <property type="entry name" value="BetaGal_dom2"/>
    <property type="match status" value="1"/>
</dbReference>
<feature type="chain" id="PRO_5042960346" description="beta-galactosidase" evidence="9">
    <location>
        <begin position="32"/>
        <end position="935"/>
    </location>
</feature>
<evidence type="ECO:0000256" key="4">
    <source>
        <dbReference type="ARBA" id="ARBA00022729"/>
    </source>
</evidence>
<dbReference type="EC" id="3.2.1.23" evidence="3"/>
<keyword evidence="7" id="KW-0326">Glycosidase</keyword>
<proteinExistence type="inferred from homology"/>
<dbReference type="InterPro" id="IPR008979">
    <property type="entry name" value="Galactose-bd-like_sf"/>
</dbReference>
<dbReference type="Gene3D" id="2.60.120.260">
    <property type="entry name" value="Galactose-binding domain-like"/>
    <property type="match status" value="1"/>
</dbReference>
<sequence>MDLWSPLSRLFPAVLLTWTLFALCFQLGCSAANTSTPWPLLDNGLQHTVQWDHYSLLINGERLFLFGGEMHPFRLPVPELWEDILQKIEAMGMRMVSIYTHWGFHAPTPDSVDFRTGAHNLTCFLEMARDVGLYVMVRPGPYINGELSAGGMALWSTTGAYGTLRLNGTAYTHSWTPYQDGIARVTRPFQITENGTVIIFQIENEYGNQWRDMNHKIPNWEAISYVEKLEDNARKNGIVVPLTHNAPNQNGRAWSKDYDTVGAGGDVDIYGLDSYPQCWSCVTSECGSQPPFMPEFQGGAMNPWDGPAGGCQERTGVDFVNFYYRDNIAQRVTMLNLHMIYGGTNWGWLAAPFMGTSYDYSAAISEDRSIGDKFYEIKNLGLFTRVADELAFTDWPAFYVIRHVQTASASEEWFAIKVNTSIGEFYVPKISSAAVLSGNEGKILVADFHFGNQTLYYATAEVLTYSIIDGKEILVLWTPSGRSGEFYLNGATTGTVSSGQSVTFVGSDHGVIVANTQRGGLTVLEFDNGVRIILVDRKTAYKVWVPALTKDPGVPVDQTALVVGPYLVCSATLTGTTIRWNGADLPTTKTNRSTLVATIPQPRTILVPKIVDWKSHDSLPERDPSYSDAGPAWVLANDTTSPNPAFNLNTTTKPYLFADQYGFHTGIRLWRAHFSVPADSTSPPTGVCLSIQGGTAHGWSAYLNGVFLGSWLGDANADTSNPTLPFPANSTLLRGGDNVLLVIHDDTGHDQGSAAVAGTAGASSSPHGTIDALRTRYNEGGLTAERLGWHLPNFNPPSSFWESRSAPSEGFPGPGVRFYRGTLPLHIPRGLDVSLAFRFQPPLDPEQNNNLGYGYRVLLFVNGWQYGRYYPSIASEDTFPVPAGVLDYEGQENMVGLAVGVEVVVRYAVESGFDSKGIEGGYLRGGWEEVRREYA</sequence>
<dbReference type="Gene3D" id="3.20.20.80">
    <property type="entry name" value="Glycosidases"/>
    <property type="match status" value="1"/>
</dbReference>
<dbReference type="Gene3D" id="2.102.20.10">
    <property type="entry name" value="Beta-galactosidase, domain 2"/>
    <property type="match status" value="1"/>
</dbReference>
<evidence type="ECO:0000259" key="10">
    <source>
        <dbReference type="SMART" id="SM01029"/>
    </source>
</evidence>
<dbReference type="InterPro" id="IPR017853">
    <property type="entry name" value="GH"/>
</dbReference>
<dbReference type="GO" id="GO:0005975">
    <property type="term" value="P:carbohydrate metabolic process"/>
    <property type="evidence" value="ECO:0007669"/>
    <property type="project" value="InterPro"/>
</dbReference>
<gene>
    <name evidence="11" type="ORF">C8A03DRAFT_47158</name>
</gene>
<dbReference type="SUPFAM" id="SSF117100">
    <property type="entry name" value="Beta-galactosidase LacA, domain 3"/>
    <property type="match status" value="1"/>
</dbReference>
<name>A0AAN7C3W1_9PEZI</name>
<dbReference type="PRINTS" id="PR00742">
    <property type="entry name" value="GLHYDRLASE35"/>
</dbReference>
<dbReference type="InterPro" id="IPR025300">
    <property type="entry name" value="BetaGal_jelly_roll_dom"/>
</dbReference>
<organism evidence="11 12">
    <name type="scientific">Achaetomium macrosporum</name>
    <dbReference type="NCBI Taxonomy" id="79813"/>
    <lineage>
        <taxon>Eukaryota</taxon>
        <taxon>Fungi</taxon>
        <taxon>Dikarya</taxon>
        <taxon>Ascomycota</taxon>
        <taxon>Pezizomycotina</taxon>
        <taxon>Sordariomycetes</taxon>
        <taxon>Sordariomycetidae</taxon>
        <taxon>Sordariales</taxon>
        <taxon>Chaetomiaceae</taxon>
        <taxon>Achaetomium</taxon>
    </lineage>
</organism>
<dbReference type="Proteomes" id="UP001303760">
    <property type="component" value="Unassembled WGS sequence"/>
</dbReference>
<evidence type="ECO:0000256" key="1">
    <source>
        <dbReference type="ARBA" id="ARBA00001412"/>
    </source>
</evidence>
<reference evidence="11" key="1">
    <citation type="journal article" date="2023" name="Mol. Phylogenet. Evol.">
        <title>Genome-scale phylogeny and comparative genomics of the fungal order Sordariales.</title>
        <authorList>
            <person name="Hensen N."/>
            <person name="Bonometti L."/>
            <person name="Westerberg I."/>
            <person name="Brannstrom I.O."/>
            <person name="Guillou S."/>
            <person name="Cros-Aarteil S."/>
            <person name="Calhoun S."/>
            <person name="Haridas S."/>
            <person name="Kuo A."/>
            <person name="Mondo S."/>
            <person name="Pangilinan J."/>
            <person name="Riley R."/>
            <person name="LaButti K."/>
            <person name="Andreopoulos B."/>
            <person name="Lipzen A."/>
            <person name="Chen C."/>
            <person name="Yan M."/>
            <person name="Daum C."/>
            <person name="Ng V."/>
            <person name="Clum A."/>
            <person name="Steindorff A."/>
            <person name="Ohm R.A."/>
            <person name="Martin F."/>
            <person name="Silar P."/>
            <person name="Natvig D.O."/>
            <person name="Lalanne C."/>
            <person name="Gautier V."/>
            <person name="Ament-Velasquez S.L."/>
            <person name="Kruys A."/>
            <person name="Hutchinson M.I."/>
            <person name="Powell A.J."/>
            <person name="Barry K."/>
            <person name="Miller A.N."/>
            <person name="Grigoriev I.V."/>
            <person name="Debuchy R."/>
            <person name="Gladieux P."/>
            <person name="Hiltunen Thoren M."/>
            <person name="Johannesson H."/>
        </authorList>
    </citation>
    <scope>NUCLEOTIDE SEQUENCE</scope>
    <source>
        <strain evidence="11">CBS 532.94</strain>
    </source>
</reference>
<comment type="similarity">
    <text evidence="2 8">Belongs to the glycosyl hydrolase 35 family.</text>
</comment>
<evidence type="ECO:0000256" key="7">
    <source>
        <dbReference type="ARBA" id="ARBA00023295"/>
    </source>
</evidence>
<dbReference type="InterPro" id="IPR037110">
    <property type="entry name" value="Betagal_dom2_sf"/>
</dbReference>
<keyword evidence="6" id="KW-0325">Glycoprotein</keyword>
<dbReference type="PANTHER" id="PTHR23421">
    <property type="entry name" value="BETA-GALACTOSIDASE RELATED"/>
    <property type="match status" value="1"/>
</dbReference>
<keyword evidence="12" id="KW-1185">Reference proteome</keyword>
<dbReference type="FunFam" id="3.20.20.80:FF:000040">
    <property type="entry name" value="Beta-galactosidase A"/>
    <property type="match status" value="1"/>
</dbReference>
<evidence type="ECO:0000256" key="2">
    <source>
        <dbReference type="ARBA" id="ARBA00009809"/>
    </source>
</evidence>
<dbReference type="Pfam" id="PF10435">
    <property type="entry name" value="BetaGal_dom2"/>
    <property type="match status" value="1"/>
</dbReference>
<keyword evidence="4 9" id="KW-0732">Signal</keyword>
<dbReference type="SUPFAM" id="SSF49785">
    <property type="entry name" value="Galactose-binding domain-like"/>
    <property type="match status" value="2"/>
</dbReference>
<evidence type="ECO:0000313" key="11">
    <source>
        <dbReference type="EMBL" id="KAK4234521.1"/>
    </source>
</evidence>
<dbReference type="SUPFAM" id="SSF51011">
    <property type="entry name" value="Glycosyl hydrolase domain"/>
    <property type="match status" value="1"/>
</dbReference>
<dbReference type="InterPro" id="IPR001944">
    <property type="entry name" value="Glycoside_Hdrlase_35"/>
</dbReference>
<reference evidence="11" key="2">
    <citation type="submission" date="2023-05" db="EMBL/GenBank/DDBJ databases">
        <authorList>
            <consortium name="Lawrence Berkeley National Laboratory"/>
            <person name="Steindorff A."/>
            <person name="Hensen N."/>
            <person name="Bonometti L."/>
            <person name="Westerberg I."/>
            <person name="Brannstrom I.O."/>
            <person name="Guillou S."/>
            <person name="Cros-Aarteil S."/>
            <person name="Calhoun S."/>
            <person name="Haridas S."/>
            <person name="Kuo A."/>
            <person name="Mondo S."/>
            <person name="Pangilinan J."/>
            <person name="Riley R."/>
            <person name="Labutti K."/>
            <person name="Andreopoulos B."/>
            <person name="Lipzen A."/>
            <person name="Chen C."/>
            <person name="Yanf M."/>
            <person name="Daum C."/>
            <person name="Ng V."/>
            <person name="Clum A."/>
            <person name="Ohm R."/>
            <person name="Martin F."/>
            <person name="Silar P."/>
            <person name="Natvig D."/>
            <person name="Lalanne C."/>
            <person name="Gautier V."/>
            <person name="Ament-Velasquez S.L."/>
            <person name="Kruys A."/>
            <person name="Hutchinson M.I."/>
            <person name="Powell A.J."/>
            <person name="Barry K."/>
            <person name="Miller A.N."/>
            <person name="Grigoriev I.V."/>
            <person name="Debuchy R."/>
            <person name="Gladieux P."/>
            <person name="Thoren M.H."/>
            <person name="Johannesson H."/>
        </authorList>
    </citation>
    <scope>NUCLEOTIDE SEQUENCE</scope>
    <source>
        <strain evidence="11">CBS 532.94</strain>
    </source>
</reference>
<accession>A0AAN7C3W1</accession>
<dbReference type="GO" id="GO:0004565">
    <property type="term" value="F:beta-galactosidase activity"/>
    <property type="evidence" value="ECO:0007669"/>
    <property type="project" value="UniProtKB-EC"/>
</dbReference>
<dbReference type="InterPro" id="IPR036833">
    <property type="entry name" value="BetaGal_dom3_sf"/>
</dbReference>
<evidence type="ECO:0000256" key="9">
    <source>
        <dbReference type="SAM" id="SignalP"/>
    </source>
</evidence>
<feature type="domain" description="Beta-galactosidase" evidence="10">
    <location>
        <begin position="375"/>
        <end position="543"/>
    </location>
</feature>
<dbReference type="Pfam" id="PF01301">
    <property type="entry name" value="Glyco_hydro_35"/>
    <property type="match status" value="1"/>
</dbReference>
<evidence type="ECO:0000256" key="5">
    <source>
        <dbReference type="ARBA" id="ARBA00022801"/>
    </source>
</evidence>
<protein>
    <recommendedName>
        <fullName evidence="3">beta-galactosidase</fullName>
        <ecNumber evidence="3">3.2.1.23</ecNumber>
    </recommendedName>
</protein>
<dbReference type="InterPro" id="IPR031330">
    <property type="entry name" value="Gly_Hdrlase_35_cat"/>
</dbReference>